<dbReference type="Proteomes" id="UP001162131">
    <property type="component" value="Unassembled WGS sequence"/>
</dbReference>
<accession>A0AAU9JRK5</accession>
<keyword evidence="2" id="KW-1185">Reference proteome</keyword>
<proteinExistence type="predicted"/>
<name>A0AAU9JRK5_9CILI</name>
<sequence length="73" mass="8806">MDFFEDGGFFLYGLQIFQKLPLGFFPGKFQEFYFSVIFIRKKRTGKKNPRVFFRTTQLECYLNCFHNLFGLIL</sequence>
<evidence type="ECO:0000313" key="1">
    <source>
        <dbReference type="EMBL" id="CAG9330422.1"/>
    </source>
</evidence>
<gene>
    <name evidence="1" type="ORF">BSTOLATCC_MIC51265</name>
</gene>
<protein>
    <submittedName>
        <fullName evidence="1">Uncharacterized protein</fullName>
    </submittedName>
</protein>
<organism evidence="1 2">
    <name type="scientific">Blepharisma stoltei</name>
    <dbReference type="NCBI Taxonomy" id="1481888"/>
    <lineage>
        <taxon>Eukaryota</taxon>
        <taxon>Sar</taxon>
        <taxon>Alveolata</taxon>
        <taxon>Ciliophora</taxon>
        <taxon>Postciliodesmatophora</taxon>
        <taxon>Heterotrichea</taxon>
        <taxon>Heterotrichida</taxon>
        <taxon>Blepharismidae</taxon>
        <taxon>Blepharisma</taxon>
    </lineage>
</organism>
<reference evidence="1" key="1">
    <citation type="submission" date="2021-09" db="EMBL/GenBank/DDBJ databases">
        <authorList>
            <consortium name="AG Swart"/>
            <person name="Singh M."/>
            <person name="Singh A."/>
            <person name="Seah K."/>
            <person name="Emmerich C."/>
        </authorList>
    </citation>
    <scope>NUCLEOTIDE SEQUENCE</scope>
    <source>
        <strain evidence="1">ATCC30299</strain>
    </source>
</reference>
<evidence type="ECO:0000313" key="2">
    <source>
        <dbReference type="Proteomes" id="UP001162131"/>
    </source>
</evidence>
<comment type="caution">
    <text evidence="1">The sequence shown here is derived from an EMBL/GenBank/DDBJ whole genome shotgun (WGS) entry which is preliminary data.</text>
</comment>
<dbReference type="EMBL" id="CAJZBQ010000051">
    <property type="protein sequence ID" value="CAG9330422.1"/>
    <property type="molecule type" value="Genomic_DNA"/>
</dbReference>
<dbReference type="AlphaFoldDB" id="A0AAU9JRK5"/>